<evidence type="ECO:0000313" key="4">
    <source>
        <dbReference type="Proteomes" id="UP000028623"/>
    </source>
</evidence>
<dbReference type="GO" id="GO:0030246">
    <property type="term" value="F:carbohydrate binding"/>
    <property type="evidence" value="ECO:0007669"/>
    <property type="project" value="InterPro"/>
</dbReference>
<dbReference type="Pfam" id="PF19313">
    <property type="entry name" value="DUF5916"/>
    <property type="match status" value="1"/>
</dbReference>
<organism evidence="3 4">
    <name type="scientific">Epilithonimonas lactis</name>
    <dbReference type="NCBI Taxonomy" id="421072"/>
    <lineage>
        <taxon>Bacteria</taxon>
        <taxon>Pseudomonadati</taxon>
        <taxon>Bacteroidota</taxon>
        <taxon>Flavobacteriia</taxon>
        <taxon>Flavobacteriales</taxon>
        <taxon>Weeksellaceae</taxon>
        <taxon>Chryseobacterium group</taxon>
        <taxon>Epilithonimonas</taxon>
    </lineage>
</organism>
<feature type="domain" description="DUF5916" evidence="2">
    <location>
        <begin position="237"/>
        <end position="805"/>
    </location>
</feature>
<dbReference type="GO" id="GO:0004553">
    <property type="term" value="F:hydrolase activity, hydrolyzing O-glycosyl compounds"/>
    <property type="evidence" value="ECO:0007669"/>
    <property type="project" value="InterPro"/>
</dbReference>
<keyword evidence="4" id="KW-1185">Reference proteome</keyword>
<evidence type="ECO:0000259" key="2">
    <source>
        <dbReference type="Pfam" id="PF19313"/>
    </source>
</evidence>
<dbReference type="Gene3D" id="2.60.40.1190">
    <property type="match status" value="1"/>
</dbReference>
<proteinExistence type="predicted"/>
<gene>
    <name evidence="3" type="ORF">IO89_07245</name>
</gene>
<dbReference type="InterPro" id="IPR010502">
    <property type="entry name" value="Carb-bd_dom_fam9"/>
</dbReference>
<dbReference type="SUPFAM" id="SSF49344">
    <property type="entry name" value="CBD9-like"/>
    <property type="match status" value="1"/>
</dbReference>
<reference evidence="3 4" key="1">
    <citation type="submission" date="2014-07" db="EMBL/GenBank/DDBJ databases">
        <title>Epilithonimonas lactis LMG 22401 Genome.</title>
        <authorList>
            <person name="Pipes S.E."/>
            <person name="Stropko S.J."/>
        </authorList>
    </citation>
    <scope>NUCLEOTIDE SEQUENCE [LARGE SCALE GENOMIC DNA]</scope>
    <source>
        <strain evidence="3 4">LMG 24401</strain>
    </source>
</reference>
<accession>A0A085BH33</accession>
<dbReference type="RefSeq" id="WP_034974952.1">
    <property type="nucleotide sequence ID" value="NZ_FOFI01000003.1"/>
</dbReference>
<feature type="domain" description="Carbohydrate-binding" evidence="1">
    <location>
        <begin position="44"/>
        <end position="203"/>
    </location>
</feature>
<dbReference type="GO" id="GO:0016052">
    <property type="term" value="P:carbohydrate catabolic process"/>
    <property type="evidence" value="ECO:0007669"/>
    <property type="project" value="InterPro"/>
</dbReference>
<dbReference type="Pfam" id="PF06452">
    <property type="entry name" value="CBM9_1"/>
    <property type="match status" value="1"/>
</dbReference>
<dbReference type="OrthoDB" id="9786766at2"/>
<dbReference type="InterPro" id="IPR045670">
    <property type="entry name" value="DUF5916"/>
</dbReference>
<dbReference type="STRING" id="421072.SAMN04488097_2059"/>
<dbReference type="Proteomes" id="UP000028623">
    <property type="component" value="Unassembled WGS sequence"/>
</dbReference>
<dbReference type="EMBL" id="JPLY01000003">
    <property type="protein sequence ID" value="KFC21778.1"/>
    <property type="molecule type" value="Genomic_DNA"/>
</dbReference>
<protein>
    <submittedName>
        <fullName evidence="3">Uncharacterized protein</fullName>
    </submittedName>
</protein>
<sequence>MKTKLGILGLILFFGHISAQKVIASDSIVRRQMNAVRTDKSIKIDGVIDEEVWATASIADKFIEFQPANGKPESENQKSVVKVLYDNTGIYIAATLYDNEPDKIARQLTERDVINNDDFFGVFINGYNDKQQSYEFIVTAAGVQFDAKATNDNGEDDTWNGIWYSAVKITDKGWNVEMKIPYFELRFPKDNVQKWGVNFFRNIQRERKKLAWNHIDNTKGSFTLYDGILNGIENVKTPTRLSFTPYFSTYVNNFDGKTEMNVNGGMDLKYGINDAFTFDMTLVPDFGQANFDNSILNLTPFEQQFSEQRSFFMEGTELFSKGDMFYSRRVGGEPSIYPTIDENETLTEYPGKVKLFNAFKISGRTKKGLGIGIFNGVTEKMDATIQNNETGETRKETVEPWTNYNVLVFDQRFGGNSSITLVNTSTMRMGNFRDANATGLLWNIANKKNTYNYYGNIKGSWVKDDGTTFGARGSAGIGKFSGNHRFEVNANLVDKNWDINDLGFSTLTNYGNHNAWYGYRILQPKGNLNNMYLNFNLNYYHRLEPFLNQKLVFNHNNSFTNKKFQSFGGGVEFTPYGEKDIYEPRTFGRYLNVPGYFDSWLFFESDSRKKLQYNVSIDYYAYDQKGRNQVIPSLYLRYRASDKLNLIWKFNPVFSNNEVGFAGRNADQIYMGRRQRNTYENSVTGQYTFNNKMALSLAFRHYFSDVTYKQFYSLNNDGSLNENTAYNPNLAGTYNSWNVDLRYSWWFAPGSQLTLLYRNATSNYLEVSRMRFKNNFNELFDAPMINNLSLRVTYFLDYNRVKNWF</sequence>
<name>A0A085BH33_9FLAO</name>
<dbReference type="eggNOG" id="COG2091">
    <property type="taxonomic scope" value="Bacteria"/>
</dbReference>
<evidence type="ECO:0000313" key="3">
    <source>
        <dbReference type="EMBL" id="KFC21778.1"/>
    </source>
</evidence>
<evidence type="ECO:0000259" key="1">
    <source>
        <dbReference type="Pfam" id="PF06452"/>
    </source>
</evidence>
<dbReference type="CDD" id="cd09618">
    <property type="entry name" value="CBM9_like_2"/>
    <property type="match status" value="1"/>
</dbReference>
<dbReference type="AlphaFoldDB" id="A0A085BH33"/>
<comment type="caution">
    <text evidence="3">The sequence shown here is derived from an EMBL/GenBank/DDBJ whole genome shotgun (WGS) entry which is preliminary data.</text>
</comment>